<dbReference type="PANTHER" id="PTHR33392:SF6">
    <property type="entry name" value="POLYISOPRENYL-TEICHOIC ACID--PEPTIDOGLYCAN TEICHOIC ACID TRANSFERASE TAGU"/>
    <property type="match status" value="1"/>
</dbReference>
<dbReference type="NCBIfam" id="TIGR00350">
    <property type="entry name" value="lytR_cpsA_psr"/>
    <property type="match status" value="1"/>
</dbReference>
<dbReference type="EMBL" id="MGFQ01000038">
    <property type="protein sequence ID" value="OGM08657.1"/>
    <property type="molecule type" value="Genomic_DNA"/>
</dbReference>
<dbReference type="Gene3D" id="3.40.630.190">
    <property type="entry name" value="LCP protein"/>
    <property type="match status" value="1"/>
</dbReference>
<organism evidence="3 4">
    <name type="scientific">Candidatus Woesebacteria bacterium RBG_13_36_22</name>
    <dbReference type="NCBI Taxonomy" id="1802478"/>
    <lineage>
        <taxon>Bacteria</taxon>
        <taxon>Candidatus Woeseibacteriota</taxon>
    </lineage>
</organism>
<dbReference type="PANTHER" id="PTHR33392">
    <property type="entry name" value="POLYISOPRENYL-TEICHOIC ACID--PEPTIDOGLYCAN TEICHOIC ACID TRANSFERASE TAGU"/>
    <property type="match status" value="1"/>
</dbReference>
<name>A0A1F7X0X1_9BACT</name>
<dbReference type="Proteomes" id="UP000176939">
    <property type="component" value="Unassembled WGS sequence"/>
</dbReference>
<protein>
    <recommendedName>
        <fullName evidence="2">Cell envelope-related transcriptional attenuator domain-containing protein</fullName>
    </recommendedName>
</protein>
<feature type="domain" description="Cell envelope-related transcriptional attenuator" evidence="2">
    <location>
        <begin position="80"/>
        <end position="284"/>
    </location>
</feature>
<gene>
    <name evidence="3" type="ORF">A2Z67_00260</name>
</gene>
<evidence type="ECO:0000313" key="4">
    <source>
        <dbReference type="Proteomes" id="UP000176939"/>
    </source>
</evidence>
<evidence type="ECO:0000256" key="1">
    <source>
        <dbReference type="ARBA" id="ARBA00006068"/>
    </source>
</evidence>
<evidence type="ECO:0000313" key="3">
    <source>
        <dbReference type="EMBL" id="OGM08657.1"/>
    </source>
</evidence>
<evidence type="ECO:0000259" key="2">
    <source>
        <dbReference type="Pfam" id="PF03816"/>
    </source>
</evidence>
<comment type="similarity">
    <text evidence="1">Belongs to the LytR/CpsA/Psr (LCP) family.</text>
</comment>
<reference evidence="3 4" key="1">
    <citation type="journal article" date="2016" name="Nat. Commun.">
        <title>Thousands of microbial genomes shed light on interconnected biogeochemical processes in an aquifer system.</title>
        <authorList>
            <person name="Anantharaman K."/>
            <person name="Brown C.T."/>
            <person name="Hug L.A."/>
            <person name="Sharon I."/>
            <person name="Castelle C.J."/>
            <person name="Probst A.J."/>
            <person name="Thomas B.C."/>
            <person name="Singh A."/>
            <person name="Wilkins M.J."/>
            <person name="Karaoz U."/>
            <person name="Brodie E.L."/>
            <person name="Williams K.H."/>
            <person name="Hubbard S.S."/>
            <person name="Banfield J.F."/>
        </authorList>
    </citation>
    <scope>NUCLEOTIDE SEQUENCE [LARGE SCALE GENOMIC DNA]</scope>
</reference>
<dbReference type="InterPro" id="IPR004474">
    <property type="entry name" value="LytR_CpsA_psr"/>
</dbReference>
<proteinExistence type="inferred from homology"/>
<sequence length="371" mass="41085">MRKIGIKKIILFVLFLGALTGAGITTYLYSKLSKTLIKNNLTEKSTLLSAPNSNEVTNDKHTNILLLGYGGAGHDGGLLTDSLIVVNIDRENSKVNLISVPRDLWVAILTDWDSTTNNKINEAYSIGGNEIKYANKKPEFRGDIGRGNLAKYVVGSVVGMPINYFIAVDFSGFSKAIDLLGGIPVDVPKTFDDYFYPVKGLENETCGKSAQEIADLHSKFLGFDLEKQFTCRYEHLHFDKGIQTINGEKALKFVRSRHSNESGGDFARSQRQFALLTGIKNKIISLQIITKADPVFDKLVESVKTDMDANGIKALVNILVNSNSYTTKEVFLTDQNVLQQSKSNTGQFILVPKEGVNKWTQVQNYITSEIK</sequence>
<comment type="caution">
    <text evidence="3">The sequence shown here is derived from an EMBL/GenBank/DDBJ whole genome shotgun (WGS) entry which is preliminary data.</text>
</comment>
<accession>A0A1F7X0X1</accession>
<dbReference type="AlphaFoldDB" id="A0A1F7X0X1"/>
<dbReference type="InterPro" id="IPR050922">
    <property type="entry name" value="LytR/CpsA/Psr_CW_biosynth"/>
</dbReference>
<dbReference type="Pfam" id="PF03816">
    <property type="entry name" value="LytR_cpsA_psr"/>
    <property type="match status" value="1"/>
</dbReference>